<organism evidence="1">
    <name type="scientific">marine metagenome</name>
    <dbReference type="NCBI Taxonomy" id="408172"/>
    <lineage>
        <taxon>unclassified sequences</taxon>
        <taxon>metagenomes</taxon>
        <taxon>ecological metagenomes</taxon>
    </lineage>
</organism>
<dbReference type="AlphaFoldDB" id="A0A381SPC3"/>
<dbReference type="SUPFAM" id="SSF51338">
    <property type="entry name" value="Composite domain of metallo-dependent hydrolases"/>
    <property type="match status" value="1"/>
</dbReference>
<proteinExistence type="predicted"/>
<sequence length="181" mass="18914">MQMTRFTVLLGAVAVAVSCGGEPEAPPVEITPGLQAFVGARIIDGTGASAIENGVLVVRDGRIEAVGSSDTIAVPADAEQVDVTGRTIMPGMINAHGHINNVQGLDQVDYTETQVERQLGLYARYGVTTVFSLGGDGPEGMAVRDRQDNPELDQARLFVAGNIVTGPTPEDAREQVNAVAD</sequence>
<dbReference type="PROSITE" id="PS51257">
    <property type="entry name" value="PROKAR_LIPOPROTEIN"/>
    <property type="match status" value="1"/>
</dbReference>
<dbReference type="GO" id="GO:0016810">
    <property type="term" value="F:hydrolase activity, acting on carbon-nitrogen (but not peptide) bonds"/>
    <property type="evidence" value="ECO:0007669"/>
    <property type="project" value="InterPro"/>
</dbReference>
<gene>
    <name evidence="1" type="ORF">METZ01_LOCUS58012</name>
</gene>
<dbReference type="Gene3D" id="3.20.20.140">
    <property type="entry name" value="Metal-dependent hydrolases"/>
    <property type="match status" value="1"/>
</dbReference>
<dbReference type="Gene3D" id="2.30.40.10">
    <property type="entry name" value="Urease, subunit C, domain 1"/>
    <property type="match status" value="1"/>
</dbReference>
<dbReference type="InterPro" id="IPR051781">
    <property type="entry name" value="Metallo-dep_Hydrolase"/>
</dbReference>
<name>A0A381SPC3_9ZZZZ</name>
<dbReference type="InterPro" id="IPR011059">
    <property type="entry name" value="Metal-dep_hydrolase_composite"/>
</dbReference>
<evidence type="ECO:0000313" key="1">
    <source>
        <dbReference type="EMBL" id="SVA05158.1"/>
    </source>
</evidence>
<dbReference type="PANTHER" id="PTHR43135">
    <property type="entry name" value="ALPHA-D-RIBOSE 1-METHYLPHOSPHONATE 5-TRIPHOSPHATE DIPHOSPHATASE"/>
    <property type="match status" value="1"/>
</dbReference>
<evidence type="ECO:0008006" key="2">
    <source>
        <dbReference type="Google" id="ProtNLM"/>
    </source>
</evidence>
<dbReference type="PANTHER" id="PTHR43135:SF3">
    <property type="entry name" value="ALPHA-D-RIBOSE 1-METHYLPHOSPHONATE 5-TRIPHOSPHATE DIPHOSPHATASE"/>
    <property type="match status" value="1"/>
</dbReference>
<protein>
    <recommendedName>
        <fullName evidence="2">Amidohydrolase-related domain-containing protein</fullName>
    </recommendedName>
</protein>
<feature type="non-terminal residue" evidence="1">
    <location>
        <position position="181"/>
    </location>
</feature>
<dbReference type="EMBL" id="UINC01003306">
    <property type="protein sequence ID" value="SVA05158.1"/>
    <property type="molecule type" value="Genomic_DNA"/>
</dbReference>
<reference evidence="1" key="1">
    <citation type="submission" date="2018-05" db="EMBL/GenBank/DDBJ databases">
        <authorList>
            <person name="Lanie J.A."/>
            <person name="Ng W.-L."/>
            <person name="Kazmierczak K.M."/>
            <person name="Andrzejewski T.M."/>
            <person name="Davidsen T.M."/>
            <person name="Wayne K.J."/>
            <person name="Tettelin H."/>
            <person name="Glass J.I."/>
            <person name="Rusch D."/>
            <person name="Podicherti R."/>
            <person name="Tsui H.-C.T."/>
            <person name="Winkler M.E."/>
        </authorList>
    </citation>
    <scope>NUCLEOTIDE SEQUENCE</scope>
</reference>
<accession>A0A381SPC3</accession>